<dbReference type="Proteomes" id="UP000028719">
    <property type="component" value="Unassembled WGS sequence"/>
</dbReference>
<proteinExistence type="predicted"/>
<evidence type="ECO:0008006" key="3">
    <source>
        <dbReference type="Google" id="ProtNLM"/>
    </source>
</evidence>
<gene>
    <name evidence="1" type="ORF">IW16_06140</name>
</gene>
<accession>A0ABR4UPB9</accession>
<name>A0ABR4UPB9_9FLAO</name>
<protein>
    <recommendedName>
        <fullName evidence="3">KTSC domain-containing protein</fullName>
    </recommendedName>
</protein>
<evidence type="ECO:0000313" key="2">
    <source>
        <dbReference type="Proteomes" id="UP000028719"/>
    </source>
</evidence>
<evidence type="ECO:0000313" key="1">
    <source>
        <dbReference type="EMBL" id="KFF26856.1"/>
    </source>
</evidence>
<dbReference type="EMBL" id="JPRI01000002">
    <property type="protein sequence ID" value="KFF26856.1"/>
    <property type="molecule type" value="Genomic_DNA"/>
</dbReference>
<comment type="caution">
    <text evidence="1">The sequence shown here is derived from an EMBL/GenBank/DDBJ whole genome shotgun (WGS) entry which is preliminary data.</text>
</comment>
<reference evidence="1 2" key="1">
    <citation type="submission" date="2014-07" db="EMBL/GenBank/DDBJ databases">
        <title>Genome of Chryseobacterium vrystaatense LMG 22846.</title>
        <authorList>
            <person name="Pipes S.E."/>
            <person name="Stropko S.J."/>
            <person name="Newman J.D."/>
        </authorList>
    </citation>
    <scope>NUCLEOTIDE SEQUENCE [LARGE SCALE GENOMIC DNA]</scope>
    <source>
        <strain evidence="1 2">LMG 22846</strain>
    </source>
</reference>
<dbReference type="RefSeq" id="WP_034740950.1">
    <property type="nucleotide sequence ID" value="NZ_JPRI01000002.1"/>
</dbReference>
<sequence length="76" mass="8617">MRHSKLTAPEATVLQNNEELVVVFQNFNGVFLAKITNSKDRETYAYGGTKDSAKENAISNYNTKYNNSCYSLYPEN</sequence>
<organism evidence="1 2">
    <name type="scientific">Chryseobacterium vrystaatense</name>
    <dbReference type="NCBI Taxonomy" id="307480"/>
    <lineage>
        <taxon>Bacteria</taxon>
        <taxon>Pseudomonadati</taxon>
        <taxon>Bacteroidota</taxon>
        <taxon>Flavobacteriia</taxon>
        <taxon>Flavobacteriales</taxon>
        <taxon>Weeksellaceae</taxon>
        <taxon>Chryseobacterium group</taxon>
        <taxon>Chryseobacterium</taxon>
    </lineage>
</organism>
<keyword evidence="2" id="KW-1185">Reference proteome</keyword>